<keyword evidence="1" id="KW-0812">Transmembrane</keyword>
<keyword evidence="1" id="KW-1133">Transmembrane helix</keyword>
<accession>A0A7S3J5I8</accession>
<feature type="transmembrane region" description="Helical" evidence="1">
    <location>
        <begin position="12"/>
        <end position="32"/>
    </location>
</feature>
<evidence type="ECO:0000256" key="1">
    <source>
        <dbReference type="SAM" id="Phobius"/>
    </source>
</evidence>
<dbReference type="EMBL" id="HBII01009535">
    <property type="protein sequence ID" value="CAE0345161.1"/>
    <property type="molecule type" value="Transcribed_RNA"/>
</dbReference>
<evidence type="ECO:0000313" key="2">
    <source>
        <dbReference type="EMBL" id="CAE0345161.1"/>
    </source>
</evidence>
<gene>
    <name evidence="2" type="ORF">EHAR0213_LOCUS4070</name>
</gene>
<proteinExistence type="predicted"/>
<keyword evidence="1" id="KW-0472">Membrane</keyword>
<name>A0A7S3J5I8_9SPIT</name>
<sequence>MASVSSPTAVWLIFNQLRSLALLILTGSYIPYNLRNYLLGFKLFQLNLSFLQVQSVPFVKDALGGILSAQPDTDLEDVGLEYESALMNDLGILFTVLAFAGVHLA</sequence>
<dbReference type="AlphaFoldDB" id="A0A7S3J5I8"/>
<protein>
    <submittedName>
        <fullName evidence="2">Uncharacterized protein</fullName>
    </submittedName>
</protein>
<organism evidence="2">
    <name type="scientific">Euplotes harpa</name>
    <dbReference type="NCBI Taxonomy" id="151035"/>
    <lineage>
        <taxon>Eukaryota</taxon>
        <taxon>Sar</taxon>
        <taxon>Alveolata</taxon>
        <taxon>Ciliophora</taxon>
        <taxon>Intramacronucleata</taxon>
        <taxon>Spirotrichea</taxon>
        <taxon>Hypotrichia</taxon>
        <taxon>Euplotida</taxon>
        <taxon>Euplotidae</taxon>
        <taxon>Euplotes</taxon>
    </lineage>
</organism>
<reference evidence="2" key="1">
    <citation type="submission" date="2021-01" db="EMBL/GenBank/DDBJ databases">
        <authorList>
            <person name="Corre E."/>
            <person name="Pelletier E."/>
            <person name="Niang G."/>
            <person name="Scheremetjew M."/>
            <person name="Finn R."/>
            <person name="Kale V."/>
            <person name="Holt S."/>
            <person name="Cochrane G."/>
            <person name="Meng A."/>
            <person name="Brown T."/>
            <person name="Cohen L."/>
        </authorList>
    </citation>
    <scope>NUCLEOTIDE SEQUENCE</scope>
    <source>
        <strain evidence="2">FSP1.4</strain>
    </source>
</reference>